<organism evidence="2 3">
    <name type="scientific">Dipteronia dyeriana</name>
    <dbReference type="NCBI Taxonomy" id="168575"/>
    <lineage>
        <taxon>Eukaryota</taxon>
        <taxon>Viridiplantae</taxon>
        <taxon>Streptophyta</taxon>
        <taxon>Embryophyta</taxon>
        <taxon>Tracheophyta</taxon>
        <taxon>Spermatophyta</taxon>
        <taxon>Magnoliopsida</taxon>
        <taxon>eudicotyledons</taxon>
        <taxon>Gunneridae</taxon>
        <taxon>Pentapetalae</taxon>
        <taxon>rosids</taxon>
        <taxon>malvids</taxon>
        <taxon>Sapindales</taxon>
        <taxon>Sapindaceae</taxon>
        <taxon>Hippocastanoideae</taxon>
        <taxon>Acereae</taxon>
        <taxon>Dipteronia</taxon>
    </lineage>
</organism>
<reference evidence="2" key="1">
    <citation type="journal article" date="2023" name="Plant J.">
        <title>Genome sequences and population genomics provide insights into the demographic history, inbreeding, and mutation load of two 'living fossil' tree species of Dipteronia.</title>
        <authorList>
            <person name="Feng Y."/>
            <person name="Comes H.P."/>
            <person name="Chen J."/>
            <person name="Zhu S."/>
            <person name="Lu R."/>
            <person name="Zhang X."/>
            <person name="Li P."/>
            <person name="Qiu J."/>
            <person name="Olsen K.M."/>
            <person name="Qiu Y."/>
        </authorList>
    </citation>
    <scope>NUCLEOTIDE SEQUENCE</scope>
    <source>
        <strain evidence="2">KIB01</strain>
    </source>
</reference>
<evidence type="ECO:0000313" key="3">
    <source>
        <dbReference type="Proteomes" id="UP001280121"/>
    </source>
</evidence>
<dbReference type="Proteomes" id="UP001280121">
    <property type="component" value="Unassembled WGS sequence"/>
</dbReference>
<dbReference type="PANTHER" id="PTHR47074">
    <property type="entry name" value="BNAC02G40300D PROTEIN"/>
    <property type="match status" value="1"/>
</dbReference>
<dbReference type="Pfam" id="PF13456">
    <property type="entry name" value="RVT_3"/>
    <property type="match status" value="1"/>
</dbReference>
<dbReference type="AlphaFoldDB" id="A0AAD9XB25"/>
<proteinExistence type="predicted"/>
<evidence type="ECO:0000259" key="1">
    <source>
        <dbReference type="Pfam" id="PF13456"/>
    </source>
</evidence>
<evidence type="ECO:0000313" key="2">
    <source>
        <dbReference type="EMBL" id="KAK2656099.1"/>
    </source>
</evidence>
<keyword evidence="3" id="KW-1185">Reference proteome</keyword>
<dbReference type="GO" id="GO:0003676">
    <property type="term" value="F:nucleic acid binding"/>
    <property type="evidence" value="ECO:0007669"/>
    <property type="project" value="InterPro"/>
</dbReference>
<dbReference type="InterPro" id="IPR052929">
    <property type="entry name" value="RNase_H-like_EbsB-rel"/>
</dbReference>
<dbReference type="EMBL" id="JANJYI010000003">
    <property type="protein sequence ID" value="KAK2656099.1"/>
    <property type="molecule type" value="Genomic_DNA"/>
</dbReference>
<dbReference type="PANTHER" id="PTHR47074:SF48">
    <property type="entry name" value="POLYNUCLEOTIDYL TRANSFERASE, RIBONUCLEASE H-LIKE SUPERFAMILY PROTEIN"/>
    <property type="match status" value="1"/>
</dbReference>
<sequence length="132" mass="14584">MIGLSIFLRGIGKLIRQSYPTYQAKRWIAPPVGIFKINTDAALNHNENVSGICVVIRVYKGYVMASLCQKLKVGFLPQISDVMAIPRVLRLALETGLVLAILESDALEVVTMIKSMSVPSLEIGEVRSFMTF</sequence>
<name>A0AAD9XB25_9ROSI</name>
<gene>
    <name evidence="2" type="ORF">Ddye_009151</name>
</gene>
<feature type="domain" description="RNase H type-1" evidence="1">
    <location>
        <begin position="38"/>
        <end position="117"/>
    </location>
</feature>
<dbReference type="InterPro" id="IPR002156">
    <property type="entry name" value="RNaseH_domain"/>
</dbReference>
<dbReference type="GO" id="GO:0004523">
    <property type="term" value="F:RNA-DNA hybrid ribonuclease activity"/>
    <property type="evidence" value="ECO:0007669"/>
    <property type="project" value="InterPro"/>
</dbReference>
<protein>
    <recommendedName>
        <fullName evidence="1">RNase H type-1 domain-containing protein</fullName>
    </recommendedName>
</protein>
<comment type="caution">
    <text evidence="2">The sequence shown here is derived from an EMBL/GenBank/DDBJ whole genome shotgun (WGS) entry which is preliminary data.</text>
</comment>
<accession>A0AAD9XB25</accession>